<protein>
    <submittedName>
        <fullName evidence="1">Uncharacterized protein</fullName>
    </submittedName>
</protein>
<sequence length="112" mass="11715">MPTPSTNEREQAIHAALSLAAMVKLQAAATLLAHSIATRGGYDSAREIYNECRCAASILSSIAGAAGIKTLDSRDACKYSGAVYQIASSLDLGALTFLLIDIIRIATTIAED</sequence>
<comment type="caution">
    <text evidence="1">The sequence shown here is derived from an EMBL/GenBank/DDBJ whole genome shotgun (WGS) entry which is preliminary data.</text>
</comment>
<proteinExistence type="predicted"/>
<evidence type="ECO:0000313" key="1">
    <source>
        <dbReference type="EMBL" id="MBF1659613.1"/>
    </source>
</evidence>
<evidence type="ECO:0000313" key="2">
    <source>
        <dbReference type="Proteomes" id="UP000713964"/>
    </source>
</evidence>
<name>A0A930PUI2_9MICC</name>
<dbReference type="AlphaFoldDB" id="A0A930PUI2"/>
<organism evidence="1 2">
    <name type="scientific">Rothia mucilaginosa</name>
    <dbReference type="NCBI Taxonomy" id="43675"/>
    <lineage>
        <taxon>Bacteria</taxon>
        <taxon>Bacillati</taxon>
        <taxon>Actinomycetota</taxon>
        <taxon>Actinomycetes</taxon>
        <taxon>Micrococcales</taxon>
        <taxon>Micrococcaceae</taxon>
        <taxon>Rothia</taxon>
    </lineage>
</organism>
<dbReference type="EMBL" id="JABZXL010000020">
    <property type="protein sequence ID" value="MBF1659613.1"/>
    <property type="molecule type" value="Genomic_DNA"/>
</dbReference>
<reference evidence="1" key="1">
    <citation type="submission" date="2020-04" db="EMBL/GenBank/DDBJ databases">
        <title>Deep metagenomics examines the oral microbiome during advanced dental caries in children, revealing novel taxa and co-occurrences with host molecules.</title>
        <authorList>
            <person name="Baker J.L."/>
            <person name="Morton J.T."/>
            <person name="Dinis M."/>
            <person name="Alvarez R."/>
            <person name="Tran N.C."/>
            <person name="Knight R."/>
            <person name="Edlund A."/>
        </authorList>
    </citation>
    <scope>NUCLEOTIDE SEQUENCE</scope>
    <source>
        <strain evidence="1">JCVI_29_bin.11</strain>
    </source>
</reference>
<dbReference type="Proteomes" id="UP000713964">
    <property type="component" value="Unassembled WGS sequence"/>
</dbReference>
<accession>A0A930PUI2</accession>
<gene>
    <name evidence="1" type="ORF">HXO58_07240</name>
</gene>